<dbReference type="InterPro" id="IPR004853">
    <property type="entry name" value="Sugar_P_trans_dom"/>
</dbReference>
<keyword evidence="3 5" id="KW-1133">Transmembrane helix</keyword>
<evidence type="ECO:0000259" key="6">
    <source>
        <dbReference type="Pfam" id="PF03151"/>
    </source>
</evidence>
<protein>
    <recommendedName>
        <fullName evidence="6">Sugar phosphate transporter domain-containing protein</fullName>
    </recommendedName>
</protein>
<evidence type="ECO:0000256" key="4">
    <source>
        <dbReference type="ARBA" id="ARBA00023136"/>
    </source>
</evidence>
<feature type="domain" description="Sugar phosphate transporter" evidence="6">
    <location>
        <begin position="12"/>
        <end position="300"/>
    </location>
</feature>
<reference evidence="7" key="1">
    <citation type="submission" date="2021-01" db="EMBL/GenBank/DDBJ databases">
        <authorList>
            <person name="Corre E."/>
            <person name="Pelletier E."/>
            <person name="Niang G."/>
            <person name="Scheremetjew M."/>
            <person name="Finn R."/>
            <person name="Kale V."/>
            <person name="Holt S."/>
            <person name="Cochrane G."/>
            <person name="Meng A."/>
            <person name="Brown T."/>
            <person name="Cohen L."/>
        </authorList>
    </citation>
    <scope>NUCLEOTIDE SEQUENCE</scope>
    <source>
        <strain evidence="7">OF101</strain>
    </source>
</reference>
<organism evidence="7">
    <name type="scientific">Alexandrium catenella</name>
    <name type="common">Red tide dinoflagellate</name>
    <name type="synonym">Gonyaulax catenella</name>
    <dbReference type="NCBI Taxonomy" id="2925"/>
    <lineage>
        <taxon>Eukaryota</taxon>
        <taxon>Sar</taxon>
        <taxon>Alveolata</taxon>
        <taxon>Dinophyceae</taxon>
        <taxon>Gonyaulacales</taxon>
        <taxon>Pyrocystaceae</taxon>
        <taxon>Alexandrium</taxon>
    </lineage>
</organism>
<dbReference type="Pfam" id="PF03151">
    <property type="entry name" value="TPT"/>
    <property type="match status" value="1"/>
</dbReference>
<dbReference type="AlphaFoldDB" id="A0A7S1RVB2"/>
<accession>A0A7S1RVB2</accession>
<evidence type="ECO:0000256" key="2">
    <source>
        <dbReference type="ARBA" id="ARBA00022692"/>
    </source>
</evidence>
<sequence>MSALLFGSFNLVASVSIILVNKQIVSVCGFHFILTVLFLNFLCTCTLLEVCAYIGYVEEKQLPVRDRCLLAAMAVLTVLLNNASNEANSVGFYQITKLLIIPTVIFIERFGGVVRSYSRGVICSLLVASVGVAVASVSDFEINTRGTILAFLSILVTAQYQVWQGSKQHEHGLSALQITHSVSRPQVAVALVATFLFDVRFPELKDWMLLRSGGLLDHRLRSQSDVYWIIGCCAIAVVMNISTYGLLGKASPVTYQVIGQVKTCLITILGYVFFDVKVPRTWLIVRFSGVGIAVIGIVTYAILKNGEQKKAKKAS</sequence>
<comment type="subcellular location">
    <subcellularLocation>
        <location evidence="1">Membrane</location>
        <topology evidence="1">Multi-pass membrane protein</topology>
    </subcellularLocation>
</comment>
<dbReference type="InterPro" id="IPR050186">
    <property type="entry name" value="TPT_transporter"/>
</dbReference>
<evidence type="ECO:0000313" key="7">
    <source>
        <dbReference type="EMBL" id="CAD9176846.1"/>
    </source>
</evidence>
<keyword evidence="2 5" id="KW-0812">Transmembrane</keyword>
<feature type="transmembrane region" description="Helical" evidence="5">
    <location>
        <begin position="280"/>
        <end position="303"/>
    </location>
</feature>
<feature type="transmembrane region" description="Helical" evidence="5">
    <location>
        <begin position="226"/>
        <end position="247"/>
    </location>
</feature>
<name>A0A7S1RVB2_ALECA</name>
<evidence type="ECO:0000256" key="3">
    <source>
        <dbReference type="ARBA" id="ARBA00022989"/>
    </source>
</evidence>
<feature type="transmembrane region" description="Helical" evidence="5">
    <location>
        <begin position="30"/>
        <end position="56"/>
    </location>
</feature>
<feature type="transmembrane region" description="Helical" evidence="5">
    <location>
        <begin position="254"/>
        <end position="274"/>
    </location>
</feature>
<gene>
    <name evidence="7" type="ORF">ACAT0790_LOCUS53615</name>
</gene>
<proteinExistence type="predicted"/>
<evidence type="ECO:0000256" key="1">
    <source>
        <dbReference type="ARBA" id="ARBA00004141"/>
    </source>
</evidence>
<dbReference type="GO" id="GO:0016020">
    <property type="term" value="C:membrane"/>
    <property type="evidence" value="ECO:0007669"/>
    <property type="project" value="UniProtKB-SubCell"/>
</dbReference>
<dbReference type="PANTHER" id="PTHR11132">
    <property type="entry name" value="SOLUTE CARRIER FAMILY 35"/>
    <property type="match status" value="1"/>
</dbReference>
<keyword evidence="4 5" id="KW-0472">Membrane</keyword>
<dbReference type="EMBL" id="HBGE01089997">
    <property type="protein sequence ID" value="CAD9176846.1"/>
    <property type="molecule type" value="Transcribed_RNA"/>
</dbReference>
<evidence type="ECO:0000256" key="5">
    <source>
        <dbReference type="SAM" id="Phobius"/>
    </source>
</evidence>